<organism evidence="2 3">
    <name type="scientific">Streptosporangium fragile</name>
    <dbReference type="NCBI Taxonomy" id="46186"/>
    <lineage>
        <taxon>Bacteria</taxon>
        <taxon>Bacillati</taxon>
        <taxon>Actinomycetota</taxon>
        <taxon>Actinomycetes</taxon>
        <taxon>Streptosporangiales</taxon>
        <taxon>Streptosporangiaceae</taxon>
        <taxon>Streptosporangium</taxon>
    </lineage>
</organism>
<evidence type="ECO:0000313" key="3">
    <source>
        <dbReference type="Proteomes" id="UP001500831"/>
    </source>
</evidence>
<reference evidence="3" key="1">
    <citation type="journal article" date="2019" name="Int. J. Syst. Evol. Microbiol.">
        <title>The Global Catalogue of Microorganisms (GCM) 10K type strain sequencing project: providing services to taxonomists for standard genome sequencing and annotation.</title>
        <authorList>
            <consortium name="The Broad Institute Genomics Platform"/>
            <consortium name="The Broad Institute Genome Sequencing Center for Infectious Disease"/>
            <person name="Wu L."/>
            <person name="Ma J."/>
        </authorList>
    </citation>
    <scope>NUCLEOTIDE SEQUENCE [LARGE SCALE GENOMIC DNA]</scope>
    <source>
        <strain evidence="3">JCM 6242</strain>
    </source>
</reference>
<name>A0ABP6IIM1_9ACTN</name>
<keyword evidence="3" id="KW-1185">Reference proteome</keyword>
<gene>
    <name evidence="2" type="ORF">GCM10010517_51620</name>
</gene>
<evidence type="ECO:0000256" key="1">
    <source>
        <dbReference type="SAM" id="MobiDB-lite"/>
    </source>
</evidence>
<feature type="region of interest" description="Disordered" evidence="1">
    <location>
        <begin position="1"/>
        <end position="29"/>
    </location>
</feature>
<dbReference type="EMBL" id="BAAAVI010000041">
    <property type="protein sequence ID" value="GAA2887705.1"/>
    <property type="molecule type" value="Genomic_DNA"/>
</dbReference>
<comment type="caution">
    <text evidence="2">The sequence shown here is derived from an EMBL/GenBank/DDBJ whole genome shotgun (WGS) entry which is preliminary data.</text>
</comment>
<protein>
    <submittedName>
        <fullName evidence="2">Uncharacterized protein</fullName>
    </submittedName>
</protein>
<proteinExistence type="predicted"/>
<evidence type="ECO:0000313" key="2">
    <source>
        <dbReference type="EMBL" id="GAA2887705.1"/>
    </source>
</evidence>
<dbReference type="Proteomes" id="UP001500831">
    <property type="component" value="Unassembled WGS sequence"/>
</dbReference>
<accession>A0ABP6IIM1</accession>
<sequence length="104" mass="11042">MSGPDGGLDQAGARPVVELPIGDAGRGARRRAPVADVGGHFHRSPVEQQTLFTRALTCRLAPFRVILIGVSTLAAADRHADLRLSLIPRPDLGVYTRPQVSLAP</sequence>